<evidence type="ECO:0008006" key="2">
    <source>
        <dbReference type="Google" id="ProtNLM"/>
    </source>
</evidence>
<dbReference type="AlphaFoldDB" id="A0A6G3ZXE9"/>
<dbReference type="EMBL" id="JAAIKC010000004">
    <property type="protein sequence ID" value="NEW06896.1"/>
    <property type="molecule type" value="Genomic_DNA"/>
</dbReference>
<dbReference type="RefSeq" id="WP_163946861.1">
    <property type="nucleotide sequence ID" value="NZ_JAAIKC010000004.1"/>
</dbReference>
<protein>
    <recommendedName>
        <fullName evidence="2">Helix-turn-helix domain-containing protein</fullName>
    </recommendedName>
</protein>
<name>A0A6G3ZXE9_9BACL</name>
<proteinExistence type="predicted"/>
<accession>A0A6G3ZXE9</accession>
<sequence length="50" mass="5642">MGPERWQTLYVLTAYANAEGQCWPKQETVVQALGVTRKAAKVYYVKLPLA</sequence>
<comment type="caution">
    <text evidence="1">The sequence shown here is derived from an EMBL/GenBank/DDBJ whole genome shotgun (WGS) entry which is preliminary data.</text>
</comment>
<dbReference type="Pfam" id="PF13730">
    <property type="entry name" value="HTH_36"/>
    <property type="match status" value="1"/>
</dbReference>
<reference evidence="1" key="1">
    <citation type="submission" date="2020-02" db="EMBL/GenBank/DDBJ databases">
        <authorList>
            <person name="Shen X.-R."/>
            <person name="Zhang Y.-X."/>
        </authorList>
    </citation>
    <scope>NUCLEOTIDE SEQUENCE</scope>
    <source>
        <strain evidence="1">SYP-B3998</strain>
    </source>
</reference>
<gene>
    <name evidence="1" type="ORF">GK047_12875</name>
</gene>
<organism evidence="1">
    <name type="scientific">Paenibacillus sp. SYP-B3998</name>
    <dbReference type="NCBI Taxonomy" id="2678564"/>
    <lineage>
        <taxon>Bacteria</taxon>
        <taxon>Bacillati</taxon>
        <taxon>Bacillota</taxon>
        <taxon>Bacilli</taxon>
        <taxon>Bacillales</taxon>
        <taxon>Paenibacillaceae</taxon>
        <taxon>Paenibacillus</taxon>
    </lineage>
</organism>
<evidence type="ECO:0000313" key="1">
    <source>
        <dbReference type="EMBL" id="NEW06896.1"/>
    </source>
</evidence>